<comment type="similarity">
    <text evidence="2 6">Belongs to the 4-toluene sulfonate uptake permease (TSUP) (TC 2.A.102) family.</text>
</comment>
<dbReference type="InterPro" id="IPR002781">
    <property type="entry name" value="TM_pro_TauE-like"/>
</dbReference>
<keyword evidence="3 6" id="KW-0812">Transmembrane</keyword>
<keyword evidence="5 6" id="KW-0472">Membrane</keyword>
<evidence type="ECO:0000256" key="5">
    <source>
        <dbReference type="ARBA" id="ARBA00023136"/>
    </source>
</evidence>
<name>A0A1E5G6F0_9FIRM</name>
<dbReference type="STRING" id="766136.BHF68_00880"/>
<accession>A0A1E5G6F0</accession>
<dbReference type="Pfam" id="PF01925">
    <property type="entry name" value="TauE"/>
    <property type="match status" value="1"/>
</dbReference>
<evidence type="ECO:0000256" key="1">
    <source>
        <dbReference type="ARBA" id="ARBA00004141"/>
    </source>
</evidence>
<evidence type="ECO:0000313" key="8">
    <source>
        <dbReference type="Proteomes" id="UP000094296"/>
    </source>
</evidence>
<evidence type="ECO:0000256" key="2">
    <source>
        <dbReference type="ARBA" id="ARBA00009142"/>
    </source>
</evidence>
<evidence type="ECO:0000256" key="3">
    <source>
        <dbReference type="ARBA" id="ARBA00022692"/>
    </source>
</evidence>
<keyword evidence="8" id="KW-1185">Reference proteome</keyword>
<proteinExistence type="inferred from homology"/>
<protein>
    <recommendedName>
        <fullName evidence="6">Probable membrane transporter protein</fullName>
    </recommendedName>
</protein>
<keyword evidence="6" id="KW-1003">Cell membrane</keyword>
<dbReference type="EMBL" id="MIJE01000001">
    <property type="protein sequence ID" value="OEF98760.1"/>
    <property type="molecule type" value="Genomic_DNA"/>
</dbReference>
<dbReference type="InterPro" id="IPR051598">
    <property type="entry name" value="TSUP/Inactive_protease-like"/>
</dbReference>
<keyword evidence="4 6" id="KW-1133">Transmembrane helix</keyword>
<evidence type="ECO:0000313" key="7">
    <source>
        <dbReference type="EMBL" id="OEF98760.1"/>
    </source>
</evidence>
<feature type="transmembrane region" description="Helical" evidence="6">
    <location>
        <begin position="12"/>
        <end position="32"/>
    </location>
</feature>
<dbReference type="PANTHER" id="PTHR43701:SF2">
    <property type="entry name" value="MEMBRANE TRANSPORTER PROTEIN YJNA-RELATED"/>
    <property type="match status" value="1"/>
</dbReference>
<dbReference type="PANTHER" id="PTHR43701">
    <property type="entry name" value="MEMBRANE TRANSPORTER PROTEIN MJ0441-RELATED"/>
    <property type="match status" value="1"/>
</dbReference>
<evidence type="ECO:0000256" key="6">
    <source>
        <dbReference type="RuleBase" id="RU363041"/>
    </source>
</evidence>
<dbReference type="Proteomes" id="UP000094296">
    <property type="component" value="Unassembled WGS sequence"/>
</dbReference>
<dbReference type="AlphaFoldDB" id="A0A1E5G6F0"/>
<evidence type="ECO:0000256" key="4">
    <source>
        <dbReference type="ARBA" id="ARBA00022989"/>
    </source>
</evidence>
<sequence length="127" mass="13596">MLIVGISVAMGILLGMGVGGGKLLIPALVLIIGISQQTAQGTTLAVFLPISLIAIYTHIREKNISYKVALYLIAGSVVGAFIGAQVAASLDTDYLRKIYGGFMLAIGFYEMFSKDPKTRYRAHENKS</sequence>
<feature type="transmembrane region" description="Helical" evidence="6">
    <location>
        <begin position="94"/>
        <end position="112"/>
    </location>
</feature>
<reference evidence="7 8" key="1">
    <citation type="submission" date="2016-09" db="EMBL/GenBank/DDBJ databases">
        <title>Draft genome sequence for the type strain of Desulfuribacillus alkaliarsenatis AHT28, an obligately anaerobic, sulfidogenic bacterium isolated from Russian soda lake sediments.</title>
        <authorList>
            <person name="Abin C.A."/>
            <person name="Hollibaugh J.T."/>
        </authorList>
    </citation>
    <scope>NUCLEOTIDE SEQUENCE [LARGE SCALE GENOMIC DNA]</scope>
    <source>
        <strain evidence="7 8">AHT28</strain>
    </source>
</reference>
<comment type="subcellular location">
    <subcellularLocation>
        <location evidence="6">Cell membrane</location>
        <topology evidence="6">Multi-pass membrane protein</topology>
    </subcellularLocation>
    <subcellularLocation>
        <location evidence="1">Membrane</location>
        <topology evidence="1">Multi-pass membrane protein</topology>
    </subcellularLocation>
</comment>
<feature type="transmembrane region" description="Helical" evidence="6">
    <location>
        <begin position="68"/>
        <end position="88"/>
    </location>
</feature>
<gene>
    <name evidence="7" type="ORF">BHF68_00880</name>
</gene>
<organism evidence="7 8">
    <name type="scientific">Desulfuribacillus alkaliarsenatis</name>
    <dbReference type="NCBI Taxonomy" id="766136"/>
    <lineage>
        <taxon>Bacteria</taxon>
        <taxon>Bacillati</taxon>
        <taxon>Bacillota</taxon>
        <taxon>Desulfuribacillia</taxon>
        <taxon>Desulfuribacillales</taxon>
        <taxon>Desulfuribacillaceae</taxon>
        <taxon>Desulfuribacillus</taxon>
    </lineage>
</organism>
<dbReference type="GO" id="GO:0005886">
    <property type="term" value="C:plasma membrane"/>
    <property type="evidence" value="ECO:0007669"/>
    <property type="project" value="UniProtKB-SubCell"/>
</dbReference>
<feature type="transmembrane region" description="Helical" evidence="6">
    <location>
        <begin position="38"/>
        <end position="56"/>
    </location>
</feature>
<comment type="caution">
    <text evidence="7">The sequence shown here is derived from an EMBL/GenBank/DDBJ whole genome shotgun (WGS) entry which is preliminary data.</text>
</comment>